<feature type="domain" description="Transcription regulator PadR N-terminal" evidence="2">
    <location>
        <begin position="8"/>
        <end position="80"/>
    </location>
</feature>
<keyword evidence="1" id="KW-0175">Coiled coil</keyword>
<dbReference type="InterPro" id="IPR005149">
    <property type="entry name" value="Tscrpt_reg_PadR_N"/>
</dbReference>
<organism evidence="3">
    <name type="scientific">uncultured Chthoniobacterales bacterium</name>
    <dbReference type="NCBI Taxonomy" id="1836801"/>
    <lineage>
        <taxon>Bacteria</taxon>
        <taxon>Pseudomonadati</taxon>
        <taxon>Verrucomicrobiota</taxon>
        <taxon>Spartobacteria</taxon>
        <taxon>Chthoniobacterales</taxon>
        <taxon>environmental samples</taxon>
    </lineage>
</organism>
<dbReference type="EMBL" id="CADCTA010000102">
    <property type="protein sequence ID" value="CAA9263591.1"/>
    <property type="molecule type" value="Genomic_DNA"/>
</dbReference>
<dbReference type="AlphaFoldDB" id="A0A6J4IZF7"/>
<name>A0A6J4IZF7_9BACT</name>
<evidence type="ECO:0000259" key="2">
    <source>
        <dbReference type="Pfam" id="PF03551"/>
    </source>
</evidence>
<dbReference type="Pfam" id="PF03551">
    <property type="entry name" value="PadR"/>
    <property type="match status" value="1"/>
</dbReference>
<protein>
    <recommendedName>
        <fullName evidence="2">Transcription regulator PadR N-terminal domain-containing protein</fullName>
    </recommendedName>
</protein>
<gene>
    <name evidence="3" type="ORF">AVDCRST_MAG42-2864</name>
</gene>
<accession>A0A6J4IZF7</accession>
<dbReference type="SUPFAM" id="SSF46785">
    <property type="entry name" value="Winged helix' DNA-binding domain"/>
    <property type="match status" value="1"/>
</dbReference>
<dbReference type="InterPro" id="IPR036388">
    <property type="entry name" value="WH-like_DNA-bd_sf"/>
</dbReference>
<dbReference type="InterPro" id="IPR036390">
    <property type="entry name" value="WH_DNA-bd_sf"/>
</dbReference>
<reference evidence="3" key="1">
    <citation type="submission" date="2020-02" db="EMBL/GenBank/DDBJ databases">
        <authorList>
            <person name="Meier V. D."/>
        </authorList>
    </citation>
    <scope>NUCLEOTIDE SEQUENCE</scope>
    <source>
        <strain evidence="3">AVDCRST_MAG42</strain>
    </source>
</reference>
<dbReference type="PANTHER" id="PTHR43252:SF2">
    <property type="entry name" value="TRANSCRIPTION REGULATOR, PADR-LIKE FAMILY"/>
    <property type="match status" value="1"/>
</dbReference>
<proteinExistence type="predicted"/>
<dbReference type="PANTHER" id="PTHR43252">
    <property type="entry name" value="TRANSCRIPTIONAL REGULATOR YQJI"/>
    <property type="match status" value="1"/>
</dbReference>
<sequence>MTELDHTVLALIARDGPLSAYDVRKDFAASLTPSWSSSTGSIYPSIRRLVEGGFARASAPQGARGKQKLTITRAGRASLTEWLRTATALTAAPTPDPIRTRVHFLRLLSKSARVKFLSDARESTEAALAEAEARTAQRKAAGAAKEGYLPGVGVEYELRARRDWLKLLARELT</sequence>
<evidence type="ECO:0000313" key="3">
    <source>
        <dbReference type="EMBL" id="CAA9263591.1"/>
    </source>
</evidence>
<dbReference type="Gene3D" id="1.10.10.10">
    <property type="entry name" value="Winged helix-like DNA-binding domain superfamily/Winged helix DNA-binding domain"/>
    <property type="match status" value="1"/>
</dbReference>
<evidence type="ECO:0000256" key="1">
    <source>
        <dbReference type="SAM" id="Coils"/>
    </source>
</evidence>
<feature type="coiled-coil region" evidence="1">
    <location>
        <begin position="114"/>
        <end position="146"/>
    </location>
</feature>